<evidence type="ECO:0000313" key="2">
    <source>
        <dbReference type="Proteomes" id="UP000268696"/>
    </source>
</evidence>
<dbReference type="Proteomes" id="UP000268696">
    <property type="component" value="Chromosome"/>
</dbReference>
<name>A0A3G7U5A3_9PSED</name>
<evidence type="ECO:0000313" key="1">
    <source>
        <dbReference type="EMBL" id="AZE54564.1"/>
    </source>
</evidence>
<dbReference type="AlphaFoldDB" id="A0A3G7U5A3"/>
<accession>A0A3G7U5A3</accession>
<proteinExistence type="predicted"/>
<protein>
    <recommendedName>
        <fullName evidence="3">Mobile element protein</fullName>
    </recommendedName>
</protein>
<evidence type="ECO:0008006" key="3">
    <source>
        <dbReference type="Google" id="ProtNLM"/>
    </source>
</evidence>
<reference evidence="1 2" key="1">
    <citation type="submission" date="2018-03" db="EMBL/GenBank/DDBJ databases">
        <title>Diversity of phytobeneficial traits revealed by whole-genome analysis of worldwide-isolated phenazine-producing Pseudomonas spp.</title>
        <authorList>
            <person name="Biessy A."/>
            <person name="Novinscak A."/>
            <person name="Blom J."/>
            <person name="Leger G."/>
            <person name="Thomashow L.S."/>
            <person name="Cazorla F.M."/>
            <person name="Josic D."/>
            <person name="Filion M."/>
        </authorList>
    </citation>
    <scope>NUCLEOTIDE SEQUENCE [LARGE SCALE GENOMIC DNA]</scope>
    <source>
        <strain evidence="1 2">30B</strain>
    </source>
</reference>
<sequence>MTAISAATDQWMAHYSDERAHQGKACCGRTPAETFEDGKKIWQAKMIN</sequence>
<gene>
    <name evidence="1" type="ORF">C4K03_2409</name>
</gene>
<dbReference type="EMBL" id="CP027754">
    <property type="protein sequence ID" value="AZE54564.1"/>
    <property type="molecule type" value="Genomic_DNA"/>
</dbReference>
<organism evidence="1 2">
    <name type="scientific">Pseudomonas synxantha</name>
    <dbReference type="NCBI Taxonomy" id="47883"/>
    <lineage>
        <taxon>Bacteria</taxon>
        <taxon>Pseudomonadati</taxon>
        <taxon>Pseudomonadota</taxon>
        <taxon>Gammaproteobacteria</taxon>
        <taxon>Pseudomonadales</taxon>
        <taxon>Pseudomonadaceae</taxon>
        <taxon>Pseudomonas</taxon>
    </lineage>
</organism>